<keyword evidence="9 12" id="KW-1133">Transmembrane helix</keyword>
<dbReference type="GO" id="GO:0006355">
    <property type="term" value="P:regulation of DNA-templated transcription"/>
    <property type="evidence" value="ECO:0007669"/>
    <property type="project" value="InterPro"/>
</dbReference>
<feature type="transmembrane region" description="Helical" evidence="12">
    <location>
        <begin position="15"/>
        <end position="33"/>
    </location>
</feature>
<dbReference type="InterPro" id="IPR011620">
    <property type="entry name" value="Sig_transdc_His_kinase_LytS_TM"/>
</dbReference>
<evidence type="ECO:0000256" key="2">
    <source>
        <dbReference type="ARBA" id="ARBA00022475"/>
    </source>
</evidence>
<dbReference type="PROSITE" id="PS50109">
    <property type="entry name" value="HIS_KIN"/>
    <property type="match status" value="1"/>
</dbReference>
<dbReference type="GO" id="GO:0071555">
    <property type="term" value="P:cell wall organization"/>
    <property type="evidence" value="ECO:0007669"/>
    <property type="project" value="InterPro"/>
</dbReference>
<evidence type="ECO:0000256" key="4">
    <source>
        <dbReference type="ARBA" id="ARBA00022679"/>
    </source>
</evidence>
<dbReference type="SMART" id="SM00086">
    <property type="entry name" value="PAC"/>
    <property type="match status" value="2"/>
</dbReference>
<dbReference type="CDD" id="cd00130">
    <property type="entry name" value="PAS"/>
    <property type="match status" value="2"/>
</dbReference>
<evidence type="ECO:0000259" key="13">
    <source>
        <dbReference type="PROSITE" id="PS50109"/>
    </source>
</evidence>
<dbReference type="AlphaFoldDB" id="G0GEA5"/>
<dbReference type="InterPro" id="IPR036890">
    <property type="entry name" value="HATPase_C_sf"/>
</dbReference>
<dbReference type="Pfam" id="PF00989">
    <property type="entry name" value="PAS"/>
    <property type="match status" value="1"/>
</dbReference>
<dbReference type="Pfam" id="PF07694">
    <property type="entry name" value="5TM-5TMR_LYT"/>
    <property type="match status" value="1"/>
</dbReference>
<keyword evidence="8" id="KW-0067">ATP-binding</keyword>
<dbReference type="Gene3D" id="3.30.565.10">
    <property type="entry name" value="Histidine kinase-like ATPase, C-terminal domain"/>
    <property type="match status" value="1"/>
</dbReference>
<dbReference type="NCBIfam" id="TIGR00229">
    <property type="entry name" value="sensory_box"/>
    <property type="match status" value="2"/>
</dbReference>
<keyword evidence="10" id="KW-0902">Two-component regulatory system</keyword>
<feature type="domain" description="PAS" evidence="14">
    <location>
        <begin position="215"/>
        <end position="280"/>
    </location>
</feature>
<feature type="transmembrane region" description="Helical" evidence="12">
    <location>
        <begin position="77"/>
        <end position="102"/>
    </location>
</feature>
<dbReference type="InterPro" id="IPR005467">
    <property type="entry name" value="His_kinase_dom"/>
</dbReference>
<feature type="domain" description="PAS" evidence="14">
    <location>
        <begin position="338"/>
        <end position="407"/>
    </location>
</feature>
<dbReference type="HOGENOM" id="CLU_410986_0_0_12"/>
<sequence>MLVVKEPIVSFFKEVLFNLSLILALTGLSELLARRWLPLHPSGKVLQGLLFGAVTLVGMTFPAHLAPGVIFDGRSILISLCAFLMGPLSGALTAVPAALYRIVLGGPGAPTGVLVILSSYLLGILGRDLIRRYHLSYSLTSIGILALSVHVVMLLLMFTLPGPLVYPTIGAIWEAVLLAYPLAELATGSILLDHLLVRKSTREAQAALTLHLTTLKSIGDAVIVTDPEGRVLFLNPVAERLTGWRTEEAVGRPVDDVFVIVNEETGEAAPSPVERVLEEGMVVGLANHTVLLARDGRTIPIADSGAPIRTEGGTILGVVLVFRDQSAERAYIAALKESEERLRLVFETFPEAVAINRASDGRYVDVNEGFTSITGYTREELIGKSSLELSIWKEPADRARLVEQLQKEGIVRTFQAPFTMKDGSVRQGLMSAALMDLNGEPHILSITRDITPLKKLEEELARRLREREAFLRELQHRTKNHLQIIASFIHLSLEKVEDRSFRHILHDLETRVRTMALLHQKLYESGDPSRLDLDAFFKELLPLLSGILPRSVKIDYSGESVSVLLDTAVPLGLAVHELVLNAARHAFGPEGGTIRITLSKEGEGLRLTVADSGKGPSEGFSPSMEGGLGLITVHELIRNQLRGSIEWHGPPGLTWEIHVPREIYHPRV</sequence>
<evidence type="ECO:0000259" key="14">
    <source>
        <dbReference type="PROSITE" id="PS50112"/>
    </source>
</evidence>
<protein>
    <submittedName>
        <fullName evidence="16">Signal transduction histidine kinase</fullName>
    </submittedName>
</protein>
<dbReference type="Gene3D" id="1.10.1760.20">
    <property type="match status" value="1"/>
</dbReference>
<dbReference type="SMART" id="SM00387">
    <property type="entry name" value="HATPase_c"/>
    <property type="match status" value="1"/>
</dbReference>
<keyword evidence="7 16" id="KW-0418">Kinase</keyword>
<keyword evidence="17" id="KW-1185">Reference proteome</keyword>
<dbReference type="InterPro" id="IPR013767">
    <property type="entry name" value="PAS_fold"/>
</dbReference>
<evidence type="ECO:0000259" key="15">
    <source>
        <dbReference type="PROSITE" id="PS50113"/>
    </source>
</evidence>
<dbReference type="InterPro" id="IPR003594">
    <property type="entry name" value="HATPase_dom"/>
</dbReference>
<dbReference type="PANTHER" id="PTHR43065:SF23">
    <property type="entry name" value="SENSOR HISTIDINE KINASE PDTAS"/>
    <property type="match status" value="1"/>
</dbReference>
<dbReference type="Pfam" id="PF02518">
    <property type="entry name" value="HATPase_c"/>
    <property type="match status" value="1"/>
</dbReference>
<reference evidence="16 17" key="1">
    <citation type="submission" date="2011-06" db="EMBL/GenBank/DDBJ databases">
        <title>The complete genome of Spirochaeta thermophila DSM 6578.</title>
        <authorList>
            <consortium name="US DOE Joint Genome Institute (JGI-PGF)"/>
            <person name="Lucas S."/>
            <person name="Lapidus A."/>
            <person name="Bruce D."/>
            <person name="Goodwin L."/>
            <person name="Pitluck S."/>
            <person name="Peters L."/>
            <person name="Kyrpides N."/>
            <person name="Mavromatis K."/>
            <person name="Ivanova N."/>
            <person name="Mikailova N."/>
            <person name="Pagani I."/>
            <person name="Chertkov O."/>
            <person name="Detter J.C."/>
            <person name="Tapia R."/>
            <person name="Han C."/>
            <person name="Land M."/>
            <person name="Hauser L."/>
            <person name="Markowitz V."/>
            <person name="Cheng J.-F."/>
            <person name="Hugenholtz P."/>
            <person name="Woyke T."/>
            <person name="Wu D."/>
            <person name="Spring S."/>
            <person name="Merkhoffer B."/>
            <person name="Schneider S."/>
            <person name="Klenk H.-P."/>
            <person name="Eisen J.A."/>
        </authorList>
    </citation>
    <scope>NUCLEOTIDE SEQUENCE [LARGE SCALE GENOMIC DNA]</scope>
    <source>
        <strain evidence="17">ATCC 700085 / DSM 6578 / Z-1203</strain>
    </source>
</reference>
<name>G0GEA5_WINT7</name>
<gene>
    <name evidence="16" type="ordered locus">Spith_1984</name>
</gene>
<dbReference type="InterPro" id="IPR001610">
    <property type="entry name" value="PAC"/>
</dbReference>
<evidence type="ECO:0000256" key="7">
    <source>
        <dbReference type="ARBA" id="ARBA00022777"/>
    </source>
</evidence>
<comment type="subcellular location">
    <subcellularLocation>
        <location evidence="1">Cell membrane</location>
        <topology evidence="1">Multi-pass membrane protein</topology>
    </subcellularLocation>
</comment>
<evidence type="ECO:0000256" key="11">
    <source>
        <dbReference type="ARBA" id="ARBA00023136"/>
    </source>
</evidence>
<dbReference type="OrthoDB" id="9767435at2"/>
<keyword evidence="4" id="KW-0808">Transferase</keyword>
<feature type="transmembrane region" description="Helical" evidence="12">
    <location>
        <begin position="45"/>
        <end position="65"/>
    </location>
</feature>
<evidence type="ECO:0000256" key="12">
    <source>
        <dbReference type="SAM" id="Phobius"/>
    </source>
</evidence>
<keyword evidence="2" id="KW-1003">Cell membrane</keyword>
<evidence type="ECO:0000256" key="6">
    <source>
        <dbReference type="ARBA" id="ARBA00022741"/>
    </source>
</evidence>
<feature type="transmembrane region" description="Helical" evidence="12">
    <location>
        <begin position="108"/>
        <end position="125"/>
    </location>
</feature>
<keyword evidence="3" id="KW-0597">Phosphoprotein</keyword>
<evidence type="ECO:0000256" key="10">
    <source>
        <dbReference type="ARBA" id="ARBA00023012"/>
    </source>
</evidence>
<dbReference type="SUPFAM" id="SSF55874">
    <property type="entry name" value="ATPase domain of HSP90 chaperone/DNA topoisomerase II/histidine kinase"/>
    <property type="match status" value="1"/>
</dbReference>
<evidence type="ECO:0000256" key="8">
    <source>
        <dbReference type="ARBA" id="ARBA00022840"/>
    </source>
</evidence>
<keyword evidence="5 12" id="KW-0812">Transmembrane</keyword>
<dbReference type="GO" id="GO:0005524">
    <property type="term" value="F:ATP binding"/>
    <property type="evidence" value="ECO:0007669"/>
    <property type="project" value="UniProtKB-KW"/>
</dbReference>
<dbReference type="KEGG" id="stq:Spith_1984"/>
<dbReference type="PANTHER" id="PTHR43065">
    <property type="entry name" value="SENSOR HISTIDINE KINASE"/>
    <property type="match status" value="1"/>
</dbReference>
<dbReference type="InterPro" id="IPR011495">
    <property type="entry name" value="Sig_transdc_His_kin_sub2_dim/P"/>
</dbReference>
<dbReference type="SMART" id="SM00091">
    <property type="entry name" value="PAS"/>
    <property type="match status" value="2"/>
</dbReference>
<evidence type="ECO:0000256" key="1">
    <source>
        <dbReference type="ARBA" id="ARBA00004651"/>
    </source>
</evidence>
<dbReference type="Pfam" id="PF07568">
    <property type="entry name" value="HisKA_2"/>
    <property type="match status" value="1"/>
</dbReference>
<dbReference type="Proteomes" id="UP000007254">
    <property type="component" value="Chromosome"/>
</dbReference>
<dbReference type="Pfam" id="PF13426">
    <property type="entry name" value="PAS_9"/>
    <property type="match status" value="1"/>
</dbReference>
<organism evidence="16 17">
    <name type="scientific">Winmispira thermophila (strain ATCC 700085 / DSM 6578 / Z-1203)</name>
    <name type="common">Spirochaeta thermophila</name>
    <dbReference type="NCBI Taxonomy" id="869211"/>
    <lineage>
        <taxon>Bacteria</taxon>
        <taxon>Pseudomonadati</taxon>
        <taxon>Spirochaetota</taxon>
        <taxon>Spirochaetia</taxon>
        <taxon>Winmispirales</taxon>
        <taxon>Winmispiraceae</taxon>
        <taxon>Winmispira</taxon>
    </lineage>
</organism>
<dbReference type="InterPro" id="IPR000700">
    <property type="entry name" value="PAS-assoc_C"/>
</dbReference>
<dbReference type="InterPro" id="IPR035965">
    <property type="entry name" value="PAS-like_dom_sf"/>
</dbReference>
<dbReference type="InterPro" id="IPR000014">
    <property type="entry name" value="PAS"/>
</dbReference>
<dbReference type="PROSITE" id="PS50112">
    <property type="entry name" value="PAS"/>
    <property type="match status" value="2"/>
</dbReference>
<evidence type="ECO:0000256" key="9">
    <source>
        <dbReference type="ARBA" id="ARBA00022989"/>
    </source>
</evidence>
<dbReference type="GO" id="GO:0005886">
    <property type="term" value="C:plasma membrane"/>
    <property type="evidence" value="ECO:0007669"/>
    <property type="project" value="UniProtKB-SubCell"/>
</dbReference>
<dbReference type="GO" id="GO:0000155">
    <property type="term" value="F:phosphorelay sensor kinase activity"/>
    <property type="evidence" value="ECO:0007669"/>
    <property type="project" value="InterPro"/>
</dbReference>
<dbReference type="EMBL" id="CP002903">
    <property type="protein sequence ID" value="AEJ62242.1"/>
    <property type="molecule type" value="Genomic_DNA"/>
</dbReference>
<feature type="domain" description="PAC" evidence="15">
    <location>
        <begin position="285"/>
        <end position="337"/>
    </location>
</feature>
<accession>G0GEA5</accession>
<keyword evidence="11 12" id="KW-0472">Membrane</keyword>
<dbReference type="SUPFAM" id="SSF55785">
    <property type="entry name" value="PYP-like sensor domain (PAS domain)"/>
    <property type="match status" value="2"/>
</dbReference>
<dbReference type="STRING" id="869211.Spith_1984"/>
<feature type="transmembrane region" description="Helical" evidence="12">
    <location>
        <begin position="137"/>
        <end position="160"/>
    </location>
</feature>
<evidence type="ECO:0000256" key="3">
    <source>
        <dbReference type="ARBA" id="ARBA00022553"/>
    </source>
</evidence>
<evidence type="ECO:0000256" key="5">
    <source>
        <dbReference type="ARBA" id="ARBA00022692"/>
    </source>
</evidence>
<dbReference type="Gene3D" id="3.30.450.20">
    <property type="entry name" value="PAS domain"/>
    <property type="match status" value="2"/>
</dbReference>
<evidence type="ECO:0000313" key="17">
    <source>
        <dbReference type="Proteomes" id="UP000007254"/>
    </source>
</evidence>
<evidence type="ECO:0000313" key="16">
    <source>
        <dbReference type="EMBL" id="AEJ62242.1"/>
    </source>
</evidence>
<feature type="domain" description="PAC" evidence="15">
    <location>
        <begin position="412"/>
        <end position="462"/>
    </location>
</feature>
<keyword evidence="6" id="KW-0547">Nucleotide-binding</keyword>
<feature type="domain" description="Histidine kinase" evidence="13">
    <location>
        <begin position="473"/>
        <end position="663"/>
    </location>
</feature>
<dbReference type="PROSITE" id="PS50113">
    <property type="entry name" value="PAC"/>
    <property type="match status" value="2"/>
</dbReference>
<proteinExistence type="predicted"/>